<organism evidence="2 3">
    <name type="scientific">Melanomma pulvis-pyrius CBS 109.77</name>
    <dbReference type="NCBI Taxonomy" id="1314802"/>
    <lineage>
        <taxon>Eukaryota</taxon>
        <taxon>Fungi</taxon>
        <taxon>Dikarya</taxon>
        <taxon>Ascomycota</taxon>
        <taxon>Pezizomycotina</taxon>
        <taxon>Dothideomycetes</taxon>
        <taxon>Pleosporomycetidae</taxon>
        <taxon>Pleosporales</taxon>
        <taxon>Melanommataceae</taxon>
        <taxon>Melanomma</taxon>
    </lineage>
</organism>
<dbReference type="OrthoDB" id="2748312at2759"/>
<reference evidence="2" key="1">
    <citation type="journal article" date="2020" name="Stud. Mycol.">
        <title>101 Dothideomycetes genomes: a test case for predicting lifestyles and emergence of pathogens.</title>
        <authorList>
            <person name="Haridas S."/>
            <person name="Albert R."/>
            <person name="Binder M."/>
            <person name="Bloem J."/>
            <person name="Labutti K."/>
            <person name="Salamov A."/>
            <person name="Andreopoulos B."/>
            <person name="Baker S."/>
            <person name="Barry K."/>
            <person name="Bills G."/>
            <person name="Bluhm B."/>
            <person name="Cannon C."/>
            <person name="Castanera R."/>
            <person name="Culley D."/>
            <person name="Daum C."/>
            <person name="Ezra D."/>
            <person name="Gonzalez J."/>
            <person name="Henrissat B."/>
            <person name="Kuo A."/>
            <person name="Liang C."/>
            <person name="Lipzen A."/>
            <person name="Lutzoni F."/>
            <person name="Magnuson J."/>
            <person name="Mondo S."/>
            <person name="Nolan M."/>
            <person name="Ohm R."/>
            <person name="Pangilinan J."/>
            <person name="Park H.-J."/>
            <person name="Ramirez L."/>
            <person name="Alfaro M."/>
            <person name="Sun H."/>
            <person name="Tritt A."/>
            <person name="Yoshinaga Y."/>
            <person name="Zwiers L.-H."/>
            <person name="Turgeon B."/>
            <person name="Goodwin S."/>
            <person name="Spatafora J."/>
            <person name="Crous P."/>
            <person name="Grigoriev I."/>
        </authorList>
    </citation>
    <scope>NUCLEOTIDE SEQUENCE</scope>
    <source>
        <strain evidence="2">CBS 109.77</strain>
    </source>
</reference>
<dbReference type="EMBL" id="MU002452">
    <property type="protein sequence ID" value="KAF2786509.1"/>
    <property type="molecule type" value="Genomic_DNA"/>
</dbReference>
<dbReference type="Pfam" id="PF14040">
    <property type="entry name" value="DNase_NucA_NucB"/>
    <property type="match status" value="1"/>
</dbReference>
<evidence type="ECO:0000259" key="1">
    <source>
        <dbReference type="Pfam" id="PF14040"/>
    </source>
</evidence>
<proteinExistence type="predicted"/>
<evidence type="ECO:0000313" key="2">
    <source>
        <dbReference type="EMBL" id="KAF2786509.1"/>
    </source>
</evidence>
<gene>
    <name evidence="2" type="ORF">K505DRAFT_368174</name>
</gene>
<sequence>MKAACAVGEKCCLDPDDGVPYCGANNECLPTLTFPHFAGVTDEMFENICEGKSNSYPNSLLCLRRNYAKYGNNIFEYNGADATGQTETAANRRNAGCGGASRGGLACAARPLKLNGVNVSQTVAWNCDEFPMAALVQGGTGAAIRCVPARLNGFYGTLWQWFLSAHGYRKGLKMRIKITGCDYTEAPSLRGPIPKRAEDETVLASHGDLTVFSSNMFGGNSNGSNVVVIPLTADGGGSGVYTLDYRLTSGTIVTGSIMDEDGQTYETLDSLATGSSSTSSFTLGDSANGNVFFLGLTKDKDVRMDYTVKAPESTSSVGPSATATTGIPKSGAMKDWTVISDAWTQRGLVGVWILGIFTVNL</sequence>
<dbReference type="Proteomes" id="UP000799757">
    <property type="component" value="Unassembled WGS sequence"/>
</dbReference>
<keyword evidence="3" id="KW-1185">Reference proteome</keyword>
<protein>
    <recommendedName>
        <fullName evidence="1">Deoxyribonuclease NucA/NucB domain-containing protein</fullName>
    </recommendedName>
</protein>
<dbReference type="AlphaFoldDB" id="A0A6A6WQY8"/>
<name>A0A6A6WQY8_9PLEO</name>
<evidence type="ECO:0000313" key="3">
    <source>
        <dbReference type="Proteomes" id="UP000799757"/>
    </source>
</evidence>
<feature type="domain" description="Deoxyribonuclease NucA/NucB" evidence="1">
    <location>
        <begin position="85"/>
        <end position="173"/>
    </location>
</feature>
<dbReference type="InterPro" id="IPR029476">
    <property type="entry name" value="DNase_NucA_NucB"/>
</dbReference>
<accession>A0A6A6WQY8</accession>